<gene>
    <name evidence="2" type="primary">Necator_chrI.g3895</name>
    <name evidence="2" type="ORF">RB195_007766</name>
</gene>
<feature type="region of interest" description="Disordered" evidence="1">
    <location>
        <begin position="206"/>
        <end position="227"/>
    </location>
</feature>
<dbReference type="Proteomes" id="UP001303046">
    <property type="component" value="Unassembled WGS sequence"/>
</dbReference>
<feature type="region of interest" description="Disordered" evidence="1">
    <location>
        <begin position="578"/>
        <end position="648"/>
    </location>
</feature>
<comment type="caution">
    <text evidence="2">The sequence shown here is derived from an EMBL/GenBank/DDBJ whole genome shotgun (WGS) entry which is preliminary data.</text>
</comment>
<feature type="compositionally biased region" description="Basic and acidic residues" evidence="1">
    <location>
        <begin position="614"/>
        <end position="623"/>
    </location>
</feature>
<name>A0ABR1C1H3_NECAM</name>
<protein>
    <submittedName>
        <fullName evidence="2">Uncharacterized protein</fullName>
    </submittedName>
</protein>
<feature type="region of interest" description="Disordered" evidence="1">
    <location>
        <begin position="239"/>
        <end position="380"/>
    </location>
</feature>
<feature type="compositionally biased region" description="Basic and acidic residues" evidence="1">
    <location>
        <begin position="349"/>
        <end position="359"/>
    </location>
</feature>
<feature type="region of interest" description="Disordered" evidence="1">
    <location>
        <begin position="119"/>
        <end position="141"/>
    </location>
</feature>
<feature type="region of interest" description="Disordered" evidence="1">
    <location>
        <begin position="171"/>
        <end position="190"/>
    </location>
</feature>
<keyword evidence="3" id="KW-1185">Reference proteome</keyword>
<feature type="compositionally biased region" description="Polar residues" evidence="1">
    <location>
        <begin position="294"/>
        <end position="312"/>
    </location>
</feature>
<organism evidence="2 3">
    <name type="scientific">Necator americanus</name>
    <name type="common">Human hookworm</name>
    <dbReference type="NCBI Taxonomy" id="51031"/>
    <lineage>
        <taxon>Eukaryota</taxon>
        <taxon>Metazoa</taxon>
        <taxon>Ecdysozoa</taxon>
        <taxon>Nematoda</taxon>
        <taxon>Chromadorea</taxon>
        <taxon>Rhabditida</taxon>
        <taxon>Rhabditina</taxon>
        <taxon>Rhabditomorpha</taxon>
        <taxon>Strongyloidea</taxon>
        <taxon>Ancylostomatidae</taxon>
        <taxon>Bunostominae</taxon>
        <taxon>Necator</taxon>
    </lineage>
</organism>
<evidence type="ECO:0000256" key="1">
    <source>
        <dbReference type="SAM" id="MobiDB-lite"/>
    </source>
</evidence>
<reference evidence="2 3" key="1">
    <citation type="submission" date="2023-08" db="EMBL/GenBank/DDBJ databases">
        <title>A Necator americanus chromosomal reference genome.</title>
        <authorList>
            <person name="Ilik V."/>
            <person name="Petrzelkova K.J."/>
            <person name="Pardy F."/>
            <person name="Fuh T."/>
            <person name="Niatou-Singa F.S."/>
            <person name="Gouil Q."/>
            <person name="Baker L."/>
            <person name="Ritchie M.E."/>
            <person name="Jex A.R."/>
            <person name="Gazzola D."/>
            <person name="Li H."/>
            <person name="Toshio Fujiwara R."/>
            <person name="Zhan B."/>
            <person name="Aroian R.V."/>
            <person name="Pafco B."/>
            <person name="Schwarz E.M."/>
        </authorList>
    </citation>
    <scope>NUCLEOTIDE SEQUENCE [LARGE SCALE GENOMIC DNA]</scope>
    <source>
        <strain evidence="2 3">Aroian</strain>
        <tissue evidence="2">Whole animal</tissue>
    </source>
</reference>
<evidence type="ECO:0000313" key="2">
    <source>
        <dbReference type="EMBL" id="KAK6731502.1"/>
    </source>
</evidence>
<proteinExistence type="predicted"/>
<feature type="compositionally biased region" description="Basic and acidic residues" evidence="1">
    <location>
        <begin position="590"/>
        <end position="602"/>
    </location>
</feature>
<evidence type="ECO:0000313" key="3">
    <source>
        <dbReference type="Proteomes" id="UP001303046"/>
    </source>
</evidence>
<feature type="compositionally biased region" description="Polar residues" evidence="1">
    <location>
        <begin position="239"/>
        <end position="285"/>
    </location>
</feature>
<feature type="compositionally biased region" description="Polar residues" evidence="1">
    <location>
        <begin position="173"/>
        <end position="190"/>
    </location>
</feature>
<dbReference type="EMBL" id="JAVFWL010000001">
    <property type="protein sequence ID" value="KAK6731502.1"/>
    <property type="molecule type" value="Genomic_DNA"/>
</dbReference>
<feature type="region of interest" description="Disordered" evidence="1">
    <location>
        <begin position="774"/>
        <end position="794"/>
    </location>
</feature>
<accession>A0ABR1C1H3</accession>
<sequence>MGHSCRPRHRLVKKACARGAPAVQPCSYEFSISRDSHCFAFCIFGMSKLVLRYRAESGASGLPAGLMDNSTRQVQTTPPKPRRLIDNAAEVRRRKEAAERLIKERHEALRRQHEEKIHKINEERQRQQRELKERHAKELKRQQDVLQRRMALMERDKARKQEILEKNHAVASRLSTNSSRKNYAFGSSTPRELSFLDSRLLRMNAMEKRSPPEKPSPPNGAVNARRGRSMASVLSASMYASSNPDRARHTASTTRLSQPKSNQSKVNNPMTQSVYHSSPNPSTPVSRLRKKPLNQVTTSVPNTPLTGSTSSPIARKVPPKPKPRGAPVNAVTKKPSTPPAEQAGVVSSQRRESLARSEDIPTPLGITASEPPRSENSFTSDEIPLDMAEKEAHEISTDSLVAEVHHNNDTIEEIAKENSYQSPSEREETTLVNEVDVVIETPDAVTNHAEQSSEEEAALEMITKDVIVAGATSVPDEQLISPVPKSSEVDNLPMAQIASPAAPPTHAEKEGTSLADELAGVFGDQPIAAAPTTVREQTEEVEQPSSVVEVVENIRTVTPVDHPANDVASQKEVFETLTPEKVIGSPPTEKPAEDISVEKPVEKSPVQKLPESPPVEKHDEKVSFENPLIDFTTDEKERTNSPPNVANKDHVHDEHVVNHVRSNGIEQQHPPVISVDLPGTVPAKDVDESVMKKVPTPPNEFIAHRLRREQEQREIDERKARIAAILAKSRNLSSGALPGAGRISPPSGETAQDVLKRLASNGNLPALQKLVARRTPEPPTIDQIAAEDPAPQAI</sequence>